<dbReference type="Pfam" id="PF06218">
    <property type="entry name" value="NPR2"/>
    <property type="match status" value="1"/>
</dbReference>
<dbReference type="GO" id="GO:1904262">
    <property type="term" value="P:negative regulation of TORC1 signaling"/>
    <property type="evidence" value="ECO:0007669"/>
    <property type="project" value="TreeGrafter"/>
</dbReference>
<comment type="caution">
    <text evidence="2">The sequence shown here is derived from an EMBL/GenBank/DDBJ whole genome shotgun (WGS) entry which is preliminary data.</text>
</comment>
<keyword evidence="3" id="KW-1185">Reference proteome</keyword>
<proteinExistence type="inferred from homology"/>
<evidence type="ECO:0000313" key="3">
    <source>
        <dbReference type="Proteomes" id="UP001150925"/>
    </source>
</evidence>
<dbReference type="GO" id="GO:1990130">
    <property type="term" value="C:GATOR1 complex"/>
    <property type="evidence" value="ECO:0007669"/>
    <property type="project" value="TreeGrafter"/>
</dbReference>
<dbReference type="GO" id="GO:0010508">
    <property type="term" value="P:positive regulation of autophagy"/>
    <property type="evidence" value="ECO:0007669"/>
    <property type="project" value="TreeGrafter"/>
</dbReference>
<gene>
    <name evidence="2" type="primary">NPR2</name>
    <name evidence="2" type="ORF">IWQ62_005462</name>
</gene>
<dbReference type="AlphaFoldDB" id="A0A9W8APX0"/>
<protein>
    <submittedName>
        <fullName evidence="2">Nitrogen permease regulator 2</fullName>
    </submittedName>
</protein>
<dbReference type="OrthoDB" id="338854at2759"/>
<evidence type="ECO:0000256" key="1">
    <source>
        <dbReference type="ARBA" id="ARBA00008433"/>
    </source>
</evidence>
<evidence type="ECO:0000313" key="2">
    <source>
        <dbReference type="EMBL" id="KAJ1955742.1"/>
    </source>
</evidence>
<dbReference type="GO" id="GO:0005096">
    <property type="term" value="F:GTPase activator activity"/>
    <property type="evidence" value="ECO:0007669"/>
    <property type="project" value="TreeGrafter"/>
</dbReference>
<dbReference type="EMBL" id="JANBPY010002267">
    <property type="protein sequence ID" value="KAJ1955742.1"/>
    <property type="molecule type" value="Genomic_DNA"/>
</dbReference>
<dbReference type="PANTHER" id="PTHR12991:SF10">
    <property type="entry name" value="GATOR COMPLEX PROTEIN NPRL2"/>
    <property type="match status" value="1"/>
</dbReference>
<comment type="similarity">
    <text evidence="1">Belongs to the NPR2 family.</text>
</comment>
<dbReference type="InterPro" id="IPR009348">
    <property type="entry name" value="NPR2-like"/>
</dbReference>
<dbReference type="GO" id="GO:0005774">
    <property type="term" value="C:vacuolar membrane"/>
    <property type="evidence" value="ECO:0007669"/>
    <property type="project" value="TreeGrafter"/>
</dbReference>
<dbReference type="Proteomes" id="UP001150925">
    <property type="component" value="Unassembled WGS sequence"/>
</dbReference>
<dbReference type="PANTHER" id="PTHR12991">
    <property type="entry name" value="NITROGEN PERMEASE REGULATOR 2/TUMOR SUPPRESSOR CANDIDATE 4"/>
    <property type="match status" value="1"/>
</dbReference>
<reference evidence="2" key="1">
    <citation type="submission" date="2022-07" db="EMBL/GenBank/DDBJ databases">
        <title>Phylogenomic reconstructions and comparative analyses of Kickxellomycotina fungi.</title>
        <authorList>
            <person name="Reynolds N.K."/>
            <person name="Stajich J.E."/>
            <person name="Barry K."/>
            <person name="Grigoriev I.V."/>
            <person name="Crous P."/>
            <person name="Smith M.E."/>
        </authorList>
    </citation>
    <scope>NUCLEOTIDE SEQUENCE</scope>
    <source>
        <strain evidence="2">RSA 1196</strain>
    </source>
</reference>
<organism evidence="2 3">
    <name type="scientific">Dispira parvispora</name>
    <dbReference type="NCBI Taxonomy" id="1520584"/>
    <lineage>
        <taxon>Eukaryota</taxon>
        <taxon>Fungi</taxon>
        <taxon>Fungi incertae sedis</taxon>
        <taxon>Zoopagomycota</taxon>
        <taxon>Kickxellomycotina</taxon>
        <taxon>Dimargaritomycetes</taxon>
        <taxon>Dimargaritales</taxon>
        <taxon>Dimargaritaceae</taxon>
        <taxon>Dispira</taxon>
    </lineage>
</organism>
<name>A0A9W8APX0_9FUNG</name>
<sequence length="246" mass="28820">MDLNQYNESRIVYQPWFDFNLKLFPPLKDPPTIQDHDVPVLTSDLGRVVDDMWDMTLVRVLEHINGVSHVKKIAELCDIDLALVRSCLQQLYYYECIELVDVFKFSNIYALRPDVVCIIQKTVNPDEFVAYVTFPETKPATFQDIIRCYFNLKPGLTVSRWMEKTNIVSFNVDVRRFIIFGIVKGLIYRIHKYPISMQPASCFPNNISKFFSGQYHLDAICTQLNMSEEDMEEYCAMDPKLRIIFK</sequence>
<accession>A0A9W8APX0</accession>